<evidence type="ECO:0000313" key="2">
    <source>
        <dbReference type="Proteomes" id="UP001176806"/>
    </source>
</evidence>
<evidence type="ECO:0000313" key="1">
    <source>
        <dbReference type="EMBL" id="MDO5976265.1"/>
    </source>
</evidence>
<accession>A0ABT8WSV2</accession>
<organism evidence="1 2">
    <name type="scientific">Flavivirga jejuensis</name>
    <dbReference type="NCBI Taxonomy" id="870487"/>
    <lineage>
        <taxon>Bacteria</taxon>
        <taxon>Pseudomonadati</taxon>
        <taxon>Bacteroidota</taxon>
        <taxon>Flavobacteriia</taxon>
        <taxon>Flavobacteriales</taxon>
        <taxon>Flavobacteriaceae</taxon>
        <taxon>Flavivirga</taxon>
    </lineage>
</organism>
<name>A0ABT8WSV2_9FLAO</name>
<dbReference type="Proteomes" id="UP001176806">
    <property type="component" value="Unassembled WGS sequence"/>
</dbReference>
<gene>
    <name evidence="1" type="ORF">Q4Q40_18860</name>
</gene>
<dbReference type="InterPro" id="IPR046617">
    <property type="entry name" value="DUF6730"/>
</dbReference>
<dbReference type="EMBL" id="JAUOEL010000007">
    <property type="protein sequence ID" value="MDO5976265.1"/>
    <property type="molecule type" value="Genomic_DNA"/>
</dbReference>
<keyword evidence="2" id="KW-1185">Reference proteome</keyword>
<protein>
    <submittedName>
        <fullName evidence="1">Uncharacterized protein</fullName>
    </submittedName>
</protein>
<comment type="caution">
    <text evidence="1">The sequence shown here is derived from an EMBL/GenBank/DDBJ whole genome shotgun (WGS) entry which is preliminary data.</text>
</comment>
<dbReference type="RefSeq" id="WP_303303543.1">
    <property type="nucleotide sequence ID" value="NZ_BAABDA010000028.1"/>
</dbReference>
<dbReference type="Pfam" id="PF20503">
    <property type="entry name" value="DUF6730"/>
    <property type="match status" value="1"/>
</dbReference>
<sequence length="89" mass="10530">MAKLEELTALLVNEIDDFKNSIEKLEKINDQLNDTKIKMDLSEYKTMIFSHQKEMASHLKAIERFENRFNNKIIQAKIYPNWAVVVFVL</sequence>
<proteinExistence type="predicted"/>
<reference evidence="1" key="1">
    <citation type="submission" date="2023-07" db="EMBL/GenBank/DDBJ databases">
        <title>Two novel species in the genus Flavivirga.</title>
        <authorList>
            <person name="Kwon K."/>
        </authorList>
    </citation>
    <scope>NUCLEOTIDE SEQUENCE</scope>
    <source>
        <strain evidence="1">KACC 14158</strain>
    </source>
</reference>